<dbReference type="STRING" id="150374.A0A0M8N2A1"/>
<evidence type="ECO:0000256" key="3">
    <source>
        <dbReference type="SAM" id="MobiDB-lite"/>
    </source>
</evidence>
<dbReference type="AlphaFoldDB" id="A0A0M8N2A1"/>
<dbReference type="GO" id="GO:0016239">
    <property type="term" value="P:positive regulation of macroautophagy"/>
    <property type="evidence" value="ECO:0007669"/>
    <property type="project" value="TreeGrafter"/>
</dbReference>
<evidence type="ECO:0000256" key="2">
    <source>
        <dbReference type="ARBA" id="ARBA00022737"/>
    </source>
</evidence>
<accession>A0A0M8N2A1</accession>
<keyword evidence="2" id="KW-0677">Repeat</keyword>
<evidence type="ECO:0000313" key="4">
    <source>
        <dbReference type="EMBL" id="KOS21667.1"/>
    </source>
</evidence>
<dbReference type="GO" id="GO:0005829">
    <property type="term" value="C:cytosol"/>
    <property type="evidence" value="ECO:0007669"/>
    <property type="project" value="TreeGrafter"/>
</dbReference>
<organism evidence="4 5">
    <name type="scientific">Escovopsis weberi</name>
    <dbReference type="NCBI Taxonomy" id="150374"/>
    <lineage>
        <taxon>Eukaryota</taxon>
        <taxon>Fungi</taxon>
        <taxon>Dikarya</taxon>
        <taxon>Ascomycota</taxon>
        <taxon>Pezizomycotina</taxon>
        <taxon>Sordariomycetes</taxon>
        <taxon>Hypocreomycetidae</taxon>
        <taxon>Hypocreales</taxon>
        <taxon>Hypocreaceae</taxon>
        <taxon>Escovopsis</taxon>
    </lineage>
</organism>
<dbReference type="Proteomes" id="UP000053831">
    <property type="component" value="Unassembled WGS sequence"/>
</dbReference>
<gene>
    <name evidence="4" type="ORF">ESCO_004987</name>
</gene>
<reference evidence="4 5" key="1">
    <citation type="submission" date="2015-07" db="EMBL/GenBank/DDBJ databases">
        <title>The genome of the fungus Escovopsis weberi, a specialized disease agent of ant agriculture.</title>
        <authorList>
            <person name="de Man T.J."/>
            <person name="Stajich J.E."/>
            <person name="Kubicek C.P."/>
            <person name="Chenthamara K."/>
            <person name="Atanasova L."/>
            <person name="Druzhinina I.S."/>
            <person name="Birnbaum S."/>
            <person name="Barribeau S.M."/>
            <person name="Teiling C."/>
            <person name="Suen G."/>
            <person name="Currie C."/>
            <person name="Gerardo N.M."/>
        </authorList>
    </citation>
    <scope>NUCLEOTIDE SEQUENCE [LARGE SCALE GENOMIC DNA]</scope>
</reference>
<dbReference type="PANTHER" id="PTHR46200:SF1">
    <property type="entry name" value="GATOR COMPLEX PROTEIN WDR24"/>
    <property type="match status" value="1"/>
</dbReference>
<evidence type="ECO:0000256" key="1">
    <source>
        <dbReference type="ARBA" id="ARBA00022574"/>
    </source>
</evidence>
<evidence type="ECO:0000313" key="5">
    <source>
        <dbReference type="Proteomes" id="UP000053831"/>
    </source>
</evidence>
<dbReference type="GO" id="GO:0005774">
    <property type="term" value="C:vacuolar membrane"/>
    <property type="evidence" value="ECO:0007669"/>
    <property type="project" value="TreeGrafter"/>
</dbReference>
<dbReference type="InterPro" id="IPR037590">
    <property type="entry name" value="WDR24"/>
</dbReference>
<feature type="region of interest" description="Disordered" evidence="3">
    <location>
        <begin position="238"/>
        <end position="279"/>
    </location>
</feature>
<dbReference type="OrthoDB" id="60955at2759"/>
<sequence>MVLLLKPLVPDTVIDTFQATAILRQHHSRLMGMSLFVEAALLRNLSVKGWPAGLPEWGENYTALFTSAQQGVKMGLFCASCRKPREVDPAGGDAAIWTCDRCHRVAAPCAVCGHREAESPSQMPSEVLDPPASEAWLTAWWYCPGCSHGGHASCLQTWHAPTRAGDTPSMYSDGCCPLDGCGHACLPGKYRVETTSARAAADSSRIRDEIRAPASRRPSPARMLISGDANEVPQSKAVGMAREALSSKGTGGILSSSPGRSALPERERRKSVKFAKPER</sequence>
<keyword evidence="5" id="KW-1185">Reference proteome</keyword>
<keyword evidence="1" id="KW-0853">WD repeat</keyword>
<dbReference type="EMBL" id="LGSR01000008">
    <property type="protein sequence ID" value="KOS21667.1"/>
    <property type="molecule type" value="Genomic_DNA"/>
</dbReference>
<protein>
    <submittedName>
        <fullName evidence="4">WD repeat-containing protein 24</fullName>
    </submittedName>
</protein>
<comment type="caution">
    <text evidence="4">The sequence shown here is derived from an EMBL/GenBank/DDBJ whole genome shotgun (WGS) entry which is preliminary data.</text>
</comment>
<proteinExistence type="predicted"/>
<dbReference type="GO" id="GO:0061700">
    <property type="term" value="C:GATOR2 complex"/>
    <property type="evidence" value="ECO:0007669"/>
    <property type="project" value="TreeGrafter"/>
</dbReference>
<dbReference type="PANTHER" id="PTHR46200">
    <property type="entry name" value="GATOR COMPLEX PROTEIN WDR24"/>
    <property type="match status" value="1"/>
</dbReference>
<dbReference type="GO" id="GO:1904263">
    <property type="term" value="P:positive regulation of TORC1 signaling"/>
    <property type="evidence" value="ECO:0007669"/>
    <property type="project" value="TreeGrafter"/>
</dbReference>
<name>A0A0M8N2A1_ESCWE</name>